<comment type="caution">
    <text evidence="10">The sequence shown here is derived from an EMBL/GenBank/DDBJ whole genome shotgun (WGS) entry which is preliminary data.</text>
</comment>
<evidence type="ECO:0000256" key="2">
    <source>
        <dbReference type="ARBA" id="ARBA00022679"/>
    </source>
</evidence>
<dbReference type="InterPro" id="IPR022924">
    <property type="entry name" value="Cardiolipin_synthase"/>
</dbReference>
<dbReference type="PANTHER" id="PTHR21248">
    <property type="entry name" value="CARDIOLIPIN SYNTHASE"/>
    <property type="match status" value="1"/>
</dbReference>
<dbReference type="RefSeq" id="WP_168036664.1">
    <property type="nucleotide sequence ID" value="NZ_JAATJH010000002.1"/>
</dbReference>
<dbReference type="GO" id="GO:0016740">
    <property type="term" value="F:transferase activity"/>
    <property type="evidence" value="ECO:0007669"/>
    <property type="project" value="UniProtKB-KW"/>
</dbReference>
<feature type="domain" description="PLD phosphodiesterase" evidence="9">
    <location>
        <begin position="400"/>
        <end position="427"/>
    </location>
</feature>
<comment type="similarity">
    <text evidence="7">Belongs to the phospholipase D family. Cardiolipin synthase subfamily.</text>
</comment>
<dbReference type="HAMAP" id="MF_01916">
    <property type="entry name" value="Cardiolipin_synth_Cls"/>
    <property type="match status" value="1"/>
</dbReference>
<keyword evidence="6 7" id="KW-0472">Membrane</keyword>
<keyword evidence="7" id="KW-0594">Phospholipid biosynthesis</keyword>
<dbReference type="Proteomes" id="UP000770785">
    <property type="component" value="Unassembled WGS sequence"/>
</dbReference>
<dbReference type="EC" id="2.7.8.-" evidence="7 8"/>
<dbReference type="InterPro" id="IPR001736">
    <property type="entry name" value="PLipase_D/transphosphatidylase"/>
</dbReference>
<organism evidence="10 11">
    <name type="scientific">Neolewinella antarctica</name>
    <dbReference type="NCBI Taxonomy" id="442734"/>
    <lineage>
        <taxon>Bacteria</taxon>
        <taxon>Pseudomonadati</taxon>
        <taxon>Bacteroidota</taxon>
        <taxon>Saprospiria</taxon>
        <taxon>Saprospirales</taxon>
        <taxon>Lewinellaceae</taxon>
        <taxon>Neolewinella</taxon>
    </lineage>
</organism>
<comment type="catalytic activity">
    <reaction evidence="7">
        <text>2 a 1,2-diacyl-sn-glycero-3-phospho-(1'-sn-glycerol) = a cardiolipin + glycerol</text>
        <dbReference type="Rhea" id="RHEA:31451"/>
        <dbReference type="ChEBI" id="CHEBI:17754"/>
        <dbReference type="ChEBI" id="CHEBI:62237"/>
        <dbReference type="ChEBI" id="CHEBI:64716"/>
    </reaction>
</comment>
<evidence type="ECO:0000256" key="3">
    <source>
        <dbReference type="ARBA" id="ARBA00022692"/>
    </source>
</evidence>
<keyword evidence="2 7" id="KW-0808">Transferase</keyword>
<gene>
    <name evidence="10" type="ORF">GGR27_001394</name>
</gene>
<dbReference type="SMART" id="SM00155">
    <property type="entry name" value="PLDc"/>
    <property type="match status" value="2"/>
</dbReference>
<feature type="active site" evidence="7">
    <location>
        <position position="221"/>
    </location>
</feature>
<keyword evidence="5 7" id="KW-1133">Transmembrane helix</keyword>
<evidence type="ECO:0000256" key="1">
    <source>
        <dbReference type="ARBA" id="ARBA00022475"/>
    </source>
</evidence>
<feature type="active site" evidence="7">
    <location>
        <position position="223"/>
    </location>
</feature>
<reference evidence="10 11" key="1">
    <citation type="submission" date="2020-03" db="EMBL/GenBank/DDBJ databases">
        <title>Genomic Encyclopedia of Type Strains, Phase IV (KMG-IV): sequencing the most valuable type-strain genomes for metagenomic binning, comparative biology and taxonomic classification.</title>
        <authorList>
            <person name="Goeker M."/>
        </authorList>
    </citation>
    <scope>NUCLEOTIDE SEQUENCE [LARGE SCALE GENOMIC DNA]</scope>
    <source>
        <strain evidence="10 11">DSM 105096</strain>
    </source>
</reference>
<evidence type="ECO:0000256" key="5">
    <source>
        <dbReference type="ARBA" id="ARBA00022989"/>
    </source>
</evidence>
<dbReference type="Pfam" id="PF13091">
    <property type="entry name" value="PLDc_2"/>
    <property type="match status" value="2"/>
</dbReference>
<evidence type="ECO:0000256" key="7">
    <source>
        <dbReference type="HAMAP-Rule" id="MF_01916"/>
    </source>
</evidence>
<feature type="active site" evidence="7">
    <location>
        <position position="405"/>
    </location>
</feature>
<comment type="caution">
    <text evidence="7">Lacks conserved residue(s) required for the propagation of feature annotation.</text>
</comment>
<dbReference type="PANTHER" id="PTHR21248:SF22">
    <property type="entry name" value="PHOSPHOLIPASE D"/>
    <property type="match status" value="1"/>
</dbReference>
<evidence type="ECO:0000256" key="4">
    <source>
        <dbReference type="ARBA" id="ARBA00022737"/>
    </source>
</evidence>
<feature type="transmembrane region" description="Helical" evidence="7">
    <location>
        <begin position="33"/>
        <end position="54"/>
    </location>
</feature>
<feature type="active site" evidence="7">
    <location>
        <position position="412"/>
    </location>
</feature>
<keyword evidence="11" id="KW-1185">Reference proteome</keyword>
<keyword evidence="1 7" id="KW-1003">Cell membrane</keyword>
<comment type="subcellular location">
    <subcellularLocation>
        <location evidence="7">Cell membrane</location>
        <topology evidence="7">Multi-pass membrane protein</topology>
    </subcellularLocation>
</comment>
<evidence type="ECO:0000313" key="11">
    <source>
        <dbReference type="Proteomes" id="UP000770785"/>
    </source>
</evidence>
<dbReference type="Gene3D" id="3.30.870.10">
    <property type="entry name" value="Endonuclease Chain A"/>
    <property type="match status" value="2"/>
</dbReference>
<comment type="function">
    <text evidence="7">Catalyzes the reversible phosphatidyl group transfer from one phosphatidylglycerol molecule to another to form cardiolipin (CL) (diphosphatidylglycerol) and glycerol.</text>
</comment>
<name>A0ABX0XA21_9BACT</name>
<dbReference type="InterPro" id="IPR025202">
    <property type="entry name" value="PLD-like_dom"/>
</dbReference>
<dbReference type="InterPro" id="IPR030874">
    <property type="entry name" value="Cardiolipin_synth_Firmi"/>
</dbReference>
<dbReference type="CDD" id="cd09112">
    <property type="entry name" value="PLDc_CLS_2"/>
    <property type="match status" value="1"/>
</dbReference>
<protein>
    <recommendedName>
        <fullName evidence="7 8">Cardiolipin synthase</fullName>
        <shortName evidence="7">CL synthase</shortName>
        <ecNumber evidence="7 8">2.7.8.-</ecNumber>
    </recommendedName>
</protein>
<keyword evidence="7" id="KW-0443">Lipid metabolism</keyword>
<keyword evidence="7" id="KW-0444">Lipid biosynthesis</keyword>
<accession>A0ABX0XA21</accession>
<proteinExistence type="inferred from homology"/>
<feature type="active site" evidence="7">
    <location>
        <position position="228"/>
    </location>
</feature>
<feature type="domain" description="PLD phosphodiesterase" evidence="9">
    <location>
        <begin position="216"/>
        <end position="243"/>
    </location>
</feature>
<evidence type="ECO:0000256" key="6">
    <source>
        <dbReference type="ARBA" id="ARBA00023136"/>
    </source>
</evidence>
<dbReference type="PROSITE" id="PS50035">
    <property type="entry name" value="PLD"/>
    <property type="match status" value="2"/>
</dbReference>
<dbReference type="NCBIfam" id="TIGR04265">
    <property type="entry name" value="bac_cardiolipin"/>
    <property type="match status" value="1"/>
</dbReference>
<evidence type="ECO:0000259" key="9">
    <source>
        <dbReference type="PROSITE" id="PS50035"/>
    </source>
</evidence>
<dbReference type="EMBL" id="JAATJH010000002">
    <property type="protein sequence ID" value="NJC25895.1"/>
    <property type="molecule type" value="Genomic_DNA"/>
</dbReference>
<dbReference type="SUPFAM" id="SSF56024">
    <property type="entry name" value="Phospholipase D/nuclease"/>
    <property type="match status" value="2"/>
</dbReference>
<evidence type="ECO:0000313" key="10">
    <source>
        <dbReference type="EMBL" id="NJC25895.1"/>
    </source>
</evidence>
<keyword evidence="4" id="KW-0677">Repeat</keyword>
<evidence type="ECO:0000256" key="8">
    <source>
        <dbReference type="NCBIfam" id="TIGR04265"/>
    </source>
</evidence>
<feature type="active site" evidence="7">
    <location>
        <position position="407"/>
    </location>
</feature>
<keyword evidence="7" id="KW-1208">Phospholipid metabolism</keyword>
<dbReference type="CDD" id="cd09110">
    <property type="entry name" value="PLDc_CLS_1"/>
    <property type="match status" value="1"/>
</dbReference>
<sequence>MNYWLLLAQLLYLLVLAATVVRIVYDTEIPAKTLGYLLLVILLPVVGILFYHAVGTNHRKRKLYRNKLIGDSPLRQDIVARSRVQSEEEIAKSPLLTTYASLPRLMLNENLDPLTVGNTVEILVNGEQKLPRVLEALGDARDHIHVEYYRFEDDLVGRAIEEALTERARAGVKVRLIYDDFGSRSIRGKMAERMKQAGIEVVPFYKITLSAFANRINYRNHRKIIVVDGRAGFVGGINVSEDYVNGVGDDKKAPFWRDTHLMITGPAVQQLQAVFLNDWRFCSGQEIPFDEMKARYFSVPTHSSGDKPVQITASGPDSNAPAIMYSIIEAINLAQREVLITTPYFIPGESLLNAICIAVGSGVDVRLLTPLKGDSIFVSKAAASYYERLLRAGVKIYRYKKGFVHAKTLVADRSVAIVGTANLDVRSFDLNFEINAIVYDKDTGNRIADLYAADCRDAVELTLATWNERGVAARFGEKLARLLSPVL</sequence>
<keyword evidence="3 7" id="KW-0812">Transmembrane</keyword>